<protein>
    <submittedName>
        <fullName evidence="16">Glutamate metabotropic receptor 2</fullName>
    </submittedName>
</protein>
<dbReference type="InterPro" id="IPR000162">
    <property type="entry name" value="GPCR_3_mtglu_rcpt"/>
</dbReference>
<dbReference type="GO" id="GO:0005886">
    <property type="term" value="C:plasma membrane"/>
    <property type="evidence" value="ECO:0007669"/>
    <property type="project" value="UniProtKB-SubCell"/>
</dbReference>
<dbReference type="InterPro" id="IPR050726">
    <property type="entry name" value="mGluR"/>
</dbReference>
<proteinExistence type="inferred from homology"/>
<evidence type="ECO:0000313" key="16">
    <source>
        <dbReference type="Ensembl" id="ENSSTOP00000024848.1"/>
    </source>
</evidence>
<keyword evidence="4 13" id="KW-0812">Transmembrane</keyword>
<evidence type="ECO:0000256" key="12">
    <source>
        <dbReference type="ARBA" id="ARBA00023224"/>
    </source>
</evidence>
<feature type="domain" description="G-protein coupled receptors family 3 profile" evidence="15">
    <location>
        <begin position="470"/>
        <end position="555"/>
    </location>
</feature>
<evidence type="ECO:0000259" key="15">
    <source>
        <dbReference type="PROSITE" id="PS50259"/>
    </source>
</evidence>
<evidence type="ECO:0000256" key="8">
    <source>
        <dbReference type="ARBA" id="ARBA00023136"/>
    </source>
</evidence>
<dbReference type="Proteomes" id="UP000005215">
    <property type="component" value="Unassembled WGS sequence"/>
</dbReference>
<dbReference type="PANTHER" id="PTHR24060">
    <property type="entry name" value="METABOTROPIC GLUTAMATE RECEPTOR"/>
    <property type="match status" value="1"/>
</dbReference>
<feature type="signal peptide" evidence="14">
    <location>
        <begin position="1"/>
        <end position="18"/>
    </location>
</feature>
<dbReference type="Gene3D" id="3.40.50.2300">
    <property type="match status" value="2"/>
</dbReference>
<evidence type="ECO:0000256" key="2">
    <source>
        <dbReference type="ARBA" id="ARBA00007242"/>
    </source>
</evidence>
<dbReference type="AlphaFoldDB" id="A0A287CUA3"/>
<dbReference type="PRINTS" id="PR00593">
    <property type="entry name" value="MTABOTROPICR"/>
</dbReference>
<keyword evidence="7" id="KW-0297">G-protein coupled receptor</keyword>
<evidence type="ECO:0000256" key="6">
    <source>
        <dbReference type="ARBA" id="ARBA00022989"/>
    </source>
</evidence>
<evidence type="ECO:0000256" key="7">
    <source>
        <dbReference type="ARBA" id="ARBA00023040"/>
    </source>
</evidence>
<dbReference type="FunFam" id="3.40.50.2300:FF:001127">
    <property type="match status" value="1"/>
</dbReference>
<dbReference type="InterPro" id="IPR001458">
    <property type="entry name" value="GPCR_3_mGluR2"/>
</dbReference>
<dbReference type="Pfam" id="PF00003">
    <property type="entry name" value="7tm_3"/>
    <property type="match status" value="1"/>
</dbReference>
<dbReference type="InterPro" id="IPR028082">
    <property type="entry name" value="Peripla_BP_I"/>
</dbReference>
<keyword evidence="9" id="KW-1015">Disulfide bond</keyword>
<dbReference type="GeneTree" id="ENSGT01030000234595"/>
<dbReference type="PROSITE" id="PS50259">
    <property type="entry name" value="G_PROTEIN_RECEP_F3_4"/>
    <property type="match status" value="1"/>
</dbReference>
<evidence type="ECO:0000256" key="1">
    <source>
        <dbReference type="ARBA" id="ARBA00004651"/>
    </source>
</evidence>
<evidence type="ECO:0000256" key="3">
    <source>
        <dbReference type="ARBA" id="ARBA00022475"/>
    </source>
</evidence>
<name>A0A287CUA3_ICTTR</name>
<keyword evidence="12" id="KW-0807">Transducer</keyword>
<dbReference type="SUPFAM" id="SSF53822">
    <property type="entry name" value="Periplasmic binding protein-like I"/>
    <property type="match status" value="1"/>
</dbReference>
<dbReference type="GO" id="GO:0007216">
    <property type="term" value="P:G protein-coupled glutamate receptor signaling pathway"/>
    <property type="evidence" value="ECO:0007669"/>
    <property type="project" value="UniProtKB-ARBA"/>
</dbReference>
<keyword evidence="5 14" id="KW-0732">Signal</keyword>
<dbReference type="InterPro" id="IPR017978">
    <property type="entry name" value="GPCR_3_C"/>
</dbReference>
<keyword evidence="11" id="KW-0325">Glycoprotein</keyword>
<sequence length="594" mass="65408">MGSMLGLLALLLLSGAVAEGPAKKVLTLEGDLVLGGLFPVHQKGGPAEECGPVNEHRGIQRLEAMLFALDRINHDPHLLPGVRLGAHILDSCSKDTYALEQALDFVRASLSRGADGSRHICPDGSYATHGDAPTAITGVIGGSYSDVSIQVANLLRLFQIPQISYASTSAKLSDKSRYDYFARTVPPDFFQAKAMAEILRFFNWTYVSTVASEGDYGETGIEAFELEARARNICVATSEKVGRAMSRAAFEGVVRALLQKPSARVAVLFTRSEDARELLAATQRLNASFTWVASDGWGALESVVAGSEGAAEGAITIELASYPISDFASYFQNLDPWNNSRNPWFREFWEQRFRCSFRQRDCAAHSLRAVPFEQESKIMFVVNAVYAMAHALHNMHRALCPNTTHLCDAMRPVNGRRLYKDFVLNVKFDAPFRPAETHNEVRFDRFGDGIGRYNIFTYLRAGNGHYRYQKTRKCPENFNEAKFIGFTMYTTCIIWLAFLPIFYVTSSDYRVQTTTMCVSVSLSGSVVLGCLFAPKLHIILFQPQKNVVSHRAPTSRFGSAAARASSSPGQGSGSQFVPTVCNGREVVDSTTSSL</sequence>
<dbReference type="Ensembl" id="ENSSTOT00000039107.1">
    <property type="protein sequence ID" value="ENSSTOP00000024848.1"/>
    <property type="gene ID" value="ENSSTOG00000027783.2"/>
</dbReference>
<keyword evidence="10" id="KW-0675">Receptor</keyword>
<dbReference type="GO" id="GO:0004930">
    <property type="term" value="F:G protein-coupled receptor activity"/>
    <property type="evidence" value="ECO:0007669"/>
    <property type="project" value="UniProtKB-KW"/>
</dbReference>
<dbReference type="PRINTS" id="PR01052">
    <property type="entry name" value="MTABOTROPC2R"/>
</dbReference>
<feature type="chain" id="PRO_5011973372" evidence="14">
    <location>
        <begin position="19"/>
        <end position="594"/>
    </location>
</feature>
<dbReference type="FunFam" id="3.40.50.2300:FF:000029">
    <property type="entry name" value="Metabotropic glutamate receptor 3"/>
    <property type="match status" value="1"/>
</dbReference>
<evidence type="ECO:0000313" key="17">
    <source>
        <dbReference type="Proteomes" id="UP000005215"/>
    </source>
</evidence>
<dbReference type="InterPro" id="IPR000337">
    <property type="entry name" value="GPCR_3"/>
</dbReference>
<gene>
    <name evidence="16" type="primary">GRM2</name>
</gene>
<feature type="transmembrane region" description="Helical" evidence="13">
    <location>
        <begin position="516"/>
        <end position="534"/>
    </location>
</feature>
<reference evidence="16" key="3">
    <citation type="submission" date="2025-09" db="UniProtKB">
        <authorList>
            <consortium name="Ensembl"/>
        </authorList>
    </citation>
    <scope>IDENTIFICATION</scope>
</reference>
<reference evidence="16" key="2">
    <citation type="submission" date="2025-08" db="UniProtKB">
        <authorList>
            <consortium name="Ensembl"/>
        </authorList>
    </citation>
    <scope>IDENTIFICATION</scope>
</reference>
<reference evidence="17" key="1">
    <citation type="submission" date="2011-11" db="EMBL/GenBank/DDBJ databases">
        <title>The Draft Genome of Spermophilus tridecemlineatus.</title>
        <authorList>
            <consortium name="The Broad Institute Genome Assembly &amp; Analysis Group"/>
            <consortium name="Computational R&amp;D Group"/>
            <consortium name="and Sequencing Platform"/>
            <person name="Di Palma F."/>
            <person name="Alfoldi J."/>
            <person name="Johnson J."/>
            <person name="Berlin A."/>
            <person name="Gnerre S."/>
            <person name="Jaffe D."/>
            <person name="MacCallum I."/>
            <person name="Young S."/>
            <person name="Walker B.J."/>
            <person name="Lindblad-Toh K."/>
        </authorList>
    </citation>
    <scope>NUCLEOTIDE SEQUENCE [LARGE SCALE GENOMIC DNA]</scope>
</reference>
<evidence type="ECO:0000256" key="10">
    <source>
        <dbReference type="ARBA" id="ARBA00023170"/>
    </source>
</evidence>
<evidence type="ECO:0000256" key="5">
    <source>
        <dbReference type="ARBA" id="ARBA00022729"/>
    </source>
</evidence>
<keyword evidence="17" id="KW-1185">Reference proteome</keyword>
<dbReference type="PRINTS" id="PR00248">
    <property type="entry name" value="GPCRMGR"/>
</dbReference>
<evidence type="ECO:0000256" key="14">
    <source>
        <dbReference type="SAM" id="SignalP"/>
    </source>
</evidence>
<dbReference type="InterPro" id="IPR001828">
    <property type="entry name" value="ANF_lig-bd_rcpt"/>
</dbReference>
<comment type="similarity">
    <text evidence="2">Belongs to the G-protein coupled receptor 3 family.</text>
</comment>
<organism evidence="16 17">
    <name type="scientific">Ictidomys tridecemlineatus</name>
    <name type="common">Thirteen-lined ground squirrel</name>
    <name type="synonym">Spermophilus tridecemlineatus</name>
    <dbReference type="NCBI Taxonomy" id="43179"/>
    <lineage>
        <taxon>Eukaryota</taxon>
        <taxon>Metazoa</taxon>
        <taxon>Chordata</taxon>
        <taxon>Craniata</taxon>
        <taxon>Vertebrata</taxon>
        <taxon>Euteleostomi</taxon>
        <taxon>Mammalia</taxon>
        <taxon>Eutheria</taxon>
        <taxon>Euarchontoglires</taxon>
        <taxon>Glires</taxon>
        <taxon>Rodentia</taxon>
        <taxon>Sciuromorpha</taxon>
        <taxon>Sciuridae</taxon>
        <taxon>Xerinae</taxon>
        <taxon>Marmotini</taxon>
        <taxon>Ictidomys</taxon>
    </lineage>
</organism>
<dbReference type="InterPro" id="IPR017979">
    <property type="entry name" value="GPCR_3_CS"/>
</dbReference>
<evidence type="ECO:0000256" key="9">
    <source>
        <dbReference type="ARBA" id="ARBA00023157"/>
    </source>
</evidence>
<dbReference type="PROSITE" id="PS00979">
    <property type="entry name" value="G_PROTEIN_RECEP_F3_1"/>
    <property type="match status" value="1"/>
</dbReference>
<accession>A0A287CUA3</accession>
<dbReference type="CDD" id="cd06375">
    <property type="entry name" value="PBP1_mGluR_groupII"/>
    <property type="match status" value="1"/>
</dbReference>
<feature type="transmembrane region" description="Helical" evidence="13">
    <location>
        <begin position="483"/>
        <end position="504"/>
    </location>
</feature>
<evidence type="ECO:0000256" key="4">
    <source>
        <dbReference type="ARBA" id="ARBA00022692"/>
    </source>
</evidence>
<dbReference type="GO" id="GO:0008066">
    <property type="term" value="F:glutamate receptor activity"/>
    <property type="evidence" value="ECO:0007669"/>
    <property type="project" value="UniProtKB-ARBA"/>
</dbReference>
<dbReference type="Pfam" id="PF01094">
    <property type="entry name" value="ANF_receptor"/>
    <property type="match status" value="1"/>
</dbReference>
<comment type="subcellular location">
    <subcellularLocation>
        <location evidence="1">Cell membrane</location>
        <topology evidence="1">Multi-pass membrane protein</topology>
    </subcellularLocation>
</comment>
<keyword evidence="3" id="KW-1003">Cell membrane</keyword>
<dbReference type="PROSITE" id="PS00981">
    <property type="entry name" value="G_PROTEIN_RECEP_F3_3"/>
    <property type="match status" value="1"/>
</dbReference>
<dbReference type="FunFam" id="3.40.50.2300:FF:001113">
    <property type="match status" value="1"/>
</dbReference>
<evidence type="ECO:0000256" key="11">
    <source>
        <dbReference type="ARBA" id="ARBA00023180"/>
    </source>
</evidence>
<keyword evidence="6 13" id="KW-1133">Transmembrane helix</keyword>
<evidence type="ECO:0000256" key="13">
    <source>
        <dbReference type="SAM" id="Phobius"/>
    </source>
</evidence>
<dbReference type="EMBL" id="AGTP01046247">
    <property type="status" value="NOT_ANNOTATED_CDS"/>
    <property type="molecule type" value="Genomic_DNA"/>
</dbReference>
<keyword evidence="8 13" id="KW-0472">Membrane</keyword>